<feature type="non-terminal residue" evidence="2">
    <location>
        <position position="108"/>
    </location>
</feature>
<accession>A0A6J4IHM5</accession>
<evidence type="ECO:0000256" key="1">
    <source>
        <dbReference type="SAM" id="MobiDB-lite"/>
    </source>
</evidence>
<evidence type="ECO:0000313" key="2">
    <source>
        <dbReference type="EMBL" id="CAA9250677.1"/>
    </source>
</evidence>
<dbReference type="EMBL" id="CADCSZ010000141">
    <property type="protein sequence ID" value="CAA9250677.1"/>
    <property type="molecule type" value="Genomic_DNA"/>
</dbReference>
<reference evidence="2" key="1">
    <citation type="submission" date="2020-02" db="EMBL/GenBank/DDBJ databases">
        <authorList>
            <person name="Meier V. D."/>
        </authorList>
    </citation>
    <scope>NUCLEOTIDE SEQUENCE</scope>
    <source>
        <strain evidence="2">AVDCRST_MAG76</strain>
    </source>
</reference>
<feature type="region of interest" description="Disordered" evidence="1">
    <location>
        <begin position="1"/>
        <end position="108"/>
    </location>
</feature>
<gene>
    <name evidence="2" type="ORF">AVDCRST_MAG76-2258</name>
</gene>
<name>A0A6J4IHM5_9ACTN</name>
<feature type="non-terminal residue" evidence="2">
    <location>
        <position position="1"/>
    </location>
</feature>
<organism evidence="2">
    <name type="scientific">uncultured Acidimicrobiales bacterium</name>
    <dbReference type="NCBI Taxonomy" id="310071"/>
    <lineage>
        <taxon>Bacteria</taxon>
        <taxon>Bacillati</taxon>
        <taxon>Actinomycetota</taxon>
        <taxon>Acidimicrobiia</taxon>
        <taxon>Acidimicrobiales</taxon>
        <taxon>environmental samples</taxon>
    </lineage>
</organism>
<proteinExistence type="predicted"/>
<feature type="compositionally biased region" description="Pro residues" evidence="1">
    <location>
        <begin position="62"/>
        <end position="72"/>
    </location>
</feature>
<dbReference type="AlphaFoldDB" id="A0A6J4IHM5"/>
<protein>
    <submittedName>
        <fullName evidence="2">Uncharacterized protein</fullName>
    </submittedName>
</protein>
<sequence>EVRSPRRGGAGRGRSGAARCGRHDARSARHGPQGSRAGSLPAGSRAGPRPPVPRAWRAPIPGLLPGPLPPAAPRRLGSRRCLPAPPRGDPGRLAGATQPGLGSGVRAL</sequence>